<dbReference type="PROSITE" id="PS50001">
    <property type="entry name" value="SH2"/>
    <property type="match status" value="1"/>
</dbReference>
<proteinExistence type="predicted"/>
<dbReference type="GO" id="GO:0035556">
    <property type="term" value="P:intracellular signal transduction"/>
    <property type="evidence" value="ECO:0007669"/>
    <property type="project" value="TreeGrafter"/>
</dbReference>
<dbReference type="AlphaFoldDB" id="A0A9P0JKH1"/>
<dbReference type="CDD" id="cd00173">
    <property type="entry name" value="SH2"/>
    <property type="match status" value="1"/>
</dbReference>
<dbReference type="PANTHER" id="PTHR14098">
    <property type="entry name" value="SH2 DOMAIN CONTAINING PROTEIN"/>
    <property type="match status" value="1"/>
</dbReference>
<name>A0A9P0JKH1_ACAOB</name>
<feature type="domain" description="SH2" evidence="4">
    <location>
        <begin position="62"/>
        <end position="161"/>
    </location>
</feature>
<evidence type="ECO:0000256" key="1">
    <source>
        <dbReference type="ARBA" id="ARBA00022999"/>
    </source>
</evidence>
<evidence type="ECO:0000313" key="5">
    <source>
        <dbReference type="EMBL" id="CAH1956066.1"/>
    </source>
</evidence>
<protein>
    <recommendedName>
        <fullName evidence="4">SH2 domain-containing protein</fullName>
    </recommendedName>
</protein>
<dbReference type="PANTHER" id="PTHR14098:SF14">
    <property type="entry name" value="SH2 DOMAIN-CONTAINING PROTEIN"/>
    <property type="match status" value="1"/>
</dbReference>
<keyword evidence="3" id="KW-0732">Signal</keyword>
<gene>
    <name evidence="5" type="ORF">ACAOBT_LOCUS1407</name>
</gene>
<keyword evidence="6" id="KW-1185">Reference proteome</keyword>
<evidence type="ECO:0000256" key="3">
    <source>
        <dbReference type="SAM" id="SignalP"/>
    </source>
</evidence>
<dbReference type="InterPro" id="IPR051751">
    <property type="entry name" value="Immunoreceptor_sig_adapters"/>
</dbReference>
<comment type="caution">
    <text evidence="5">The sequence shown here is derived from an EMBL/GenBank/DDBJ whole genome shotgun (WGS) entry which is preliminary data.</text>
</comment>
<dbReference type="InterPro" id="IPR000980">
    <property type="entry name" value="SH2"/>
</dbReference>
<evidence type="ECO:0000256" key="2">
    <source>
        <dbReference type="PROSITE-ProRule" id="PRU00191"/>
    </source>
</evidence>
<evidence type="ECO:0000259" key="4">
    <source>
        <dbReference type="PROSITE" id="PS50001"/>
    </source>
</evidence>
<dbReference type="InterPro" id="IPR036860">
    <property type="entry name" value="SH2_dom_sf"/>
</dbReference>
<dbReference type="SMART" id="SM00252">
    <property type="entry name" value="SH2"/>
    <property type="match status" value="1"/>
</dbReference>
<keyword evidence="1 2" id="KW-0727">SH2 domain</keyword>
<organism evidence="5 6">
    <name type="scientific">Acanthoscelides obtectus</name>
    <name type="common">Bean weevil</name>
    <name type="synonym">Bruchus obtectus</name>
    <dbReference type="NCBI Taxonomy" id="200917"/>
    <lineage>
        <taxon>Eukaryota</taxon>
        <taxon>Metazoa</taxon>
        <taxon>Ecdysozoa</taxon>
        <taxon>Arthropoda</taxon>
        <taxon>Hexapoda</taxon>
        <taxon>Insecta</taxon>
        <taxon>Pterygota</taxon>
        <taxon>Neoptera</taxon>
        <taxon>Endopterygota</taxon>
        <taxon>Coleoptera</taxon>
        <taxon>Polyphaga</taxon>
        <taxon>Cucujiformia</taxon>
        <taxon>Chrysomeloidea</taxon>
        <taxon>Chrysomelidae</taxon>
        <taxon>Bruchinae</taxon>
        <taxon>Bruchini</taxon>
        <taxon>Acanthoscelides</taxon>
    </lineage>
</organism>
<dbReference type="GO" id="GO:0007169">
    <property type="term" value="P:cell surface receptor protein tyrosine kinase signaling pathway"/>
    <property type="evidence" value="ECO:0007669"/>
    <property type="project" value="TreeGrafter"/>
</dbReference>
<dbReference type="EMBL" id="CAKOFQ010006663">
    <property type="protein sequence ID" value="CAH1956066.1"/>
    <property type="molecule type" value="Genomic_DNA"/>
</dbReference>
<reference evidence="5" key="1">
    <citation type="submission" date="2022-03" db="EMBL/GenBank/DDBJ databases">
        <authorList>
            <person name="Sayadi A."/>
        </authorList>
    </citation>
    <scope>NUCLEOTIDE SEQUENCE</scope>
</reference>
<dbReference type="SUPFAM" id="SSF55550">
    <property type="entry name" value="SH2 domain"/>
    <property type="match status" value="1"/>
</dbReference>
<feature type="chain" id="PRO_5040335074" description="SH2 domain-containing protein" evidence="3">
    <location>
        <begin position="20"/>
        <end position="169"/>
    </location>
</feature>
<sequence>MDKFKQMCWCFKVFFHVLANLTSRACQETSQAFYKMCCVFCCWSTIGKESTVQEIIREAREDFYKELTRQSAEELLRPRQNGTFVIRPSKSFHLGVLSVIQDNRIFHLSIRKREDGLVALGNEKPDEKCFTSLDCLINYYISNYLLLYSEGKEYSTLLLPYKDNKNDVD</sequence>
<dbReference type="OrthoDB" id="10044490at2759"/>
<dbReference type="Proteomes" id="UP001152888">
    <property type="component" value="Unassembled WGS sequence"/>
</dbReference>
<dbReference type="PRINTS" id="PR00401">
    <property type="entry name" value="SH2DOMAIN"/>
</dbReference>
<dbReference type="Pfam" id="PF00017">
    <property type="entry name" value="SH2"/>
    <property type="match status" value="1"/>
</dbReference>
<feature type="signal peptide" evidence="3">
    <location>
        <begin position="1"/>
        <end position="19"/>
    </location>
</feature>
<dbReference type="GO" id="GO:0005737">
    <property type="term" value="C:cytoplasm"/>
    <property type="evidence" value="ECO:0007669"/>
    <property type="project" value="UniProtKB-ARBA"/>
</dbReference>
<evidence type="ECO:0000313" key="6">
    <source>
        <dbReference type="Proteomes" id="UP001152888"/>
    </source>
</evidence>
<dbReference type="Gene3D" id="3.30.505.10">
    <property type="entry name" value="SH2 domain"/>
    <property type="match status" value="1"/>
</dbReference>
<accession>A0A9P0JKH1</accession>